<organism evidence="1">
    <name type="scientific">uncultured Gemmatimonadota bacterium</name>
    <dbReference type="NCBI Taxonomy" id="203437"/>
    <lineage>
        <taxon>Bacteria</taxon>
        <taxon>Pseudomonadati</taxon>
        <taxon>Gemmatimonadota</taxon>
        <taxon>environmental samples</taxon>
    </lineage>
</organism>
<protein>
    <submittedName>
        <fullName evidence="1">Uncharacterized protein</fullName>
    </submittedName>
</protein>
<accession>A0A6J4M9W5</accession>
<dbReference type="EMBL" id="CADCTV010000691">
    <property type="protein sequence ID" value="CAA9353925.1"/>
    <property type="molecule type" value="Genomic_DNA"/>
</dbReference>
<dbReference type="AlphaFoldDB" id="A0A6J4M9W5"/>
<evidence type="ECO:0000313" key="1">
    <source>
        <dbReference type="EMBL" id="CAA9353925.1"/>
    </source>
</evidence>
<proteinExistence type="predicted"/>
<reference evidence="1" key="1">
    <citation type="submission" date="2020-02" db="EMBL/GenBank/DDBJ databases">
        <authorList>
            <person name="Meier V. D."/>
        </authorList>
    </citation>
    <scope>NUCLEOTIDE SEQUENCE</scope>
    <source>
        <strain evidence="1">AVDCRST_MAG89</strain>
    </source>
</reference>
<sequence>MTRHRALWPRVSGAQPQRLANHEIVTFALSAESAPCILSIINSDGDWAWGPPGSHGR</sequence>
<gene>
    <name evidence="1" type="ORF">AVDCRST_MAG89-3302</name>
</gene>
<name>A0A6J4M9W5_9BACT</name>